<dbReference type="Proteomes" id="UP000887580">
    <property type="component" value="Unplaced"/>
</dbReference>
<protein>
    <submittedName>
        <fullName evidence="2">Uncharacterized protein</fullName>
    </submittedName>
</protein>
<evidence type="ECO:0000313" key="2">
    <source>
        <dbReference type="WBParaSite" id="PS1159_v2.g11039.t1"/>
    </source>
</evidence>
<organism evidence="1 2">
    <name type="scientific">Panagrolaimus sp. PS1159</name>
    <dbReference type="NCBI Taxonomy" id="55785"/>
    <lineage>
        <taxon>Eukaryota</taxon>
        <taxon>Metazoa</taxon>
        <taxon>Ecdysozoa</taxon>
        <taxon>Nematoda</taxon>
        <taxon>Chromadorea</taxon>
        <taxon>Rhabditida</taxon>
        <taxon>Tylenchina</taxon>
        <taxon>Panagrolaimomorpha</taxon>
        <taxon>Panagrolaimoidea</taxon>
        <taxon>Panagrolaimidae</taxon>
        <taxon>Panagrolaimus</taxon>
    </lineage>
</organism>
<reference evidence="2" key="1">
    <citation type="submission" date="2022-11" db="UniProtKB">
        <authorList>
            <consortium name="WormBaseParasite"/>
        </authorList>
    </citation>
    <scope>IDENTIFICATION</scope>
</reference>
<accession>A0AC35EVE5</accession>
<sequence length="131" mass="15793">MKKLFMLYGFCLVFVAGFGRRQRHIEASGSVGCCYRFPGQREICSTPTRAKIELYDHYYFWEDHLLAEIELEERTSYDLEWDGLRLFRISPYFKLRLECPHGEILEKRHDIFEENPKKIFQNFNIFVPQKT</sequence>
<proteinExistence type="predicted"/>
<dbReference type="WBParaSite" id="PS1159_v2.g11039.t1">
    <property type="protein sequence ID" value="PS1159_v2.g11039.t1"/>
    <property type="gene ID" value="PS1159_v2.g11039"/>
</dbReference>
<evidence type="ECO:0000313" key="1">
    <source>
        <dbReference type="Proteomes" id="UP000887580"/>
    </source>
</evidence>
<name>A0AC35EVE5_9BILA</name>